<evidence type="ECO:0000256" key="2">
    <source>
        <dbReference type="ARBA" id="ARBA00004651"/>
    </source>
</evidence>
<comment type="subcellular location">
    <subcellularLocation>
        <location evidence="2">Cell membrane</location>
        <topology evidence="2">Multi-pass membrane protein</topology>
    </subcellularLocation>
</comment>
<dbReference type="Gene3D" id="6.10.340.10">
    <property type="match status" value="1"/>
</dbReference>
<evidence type="ECO:0000256" key="6">
    <source>
        <dbReference type="ARBA" id="ARBA00022679"/>
    </source>
</evidence>
<dbReference type="SUPFAM" id="SSF55874">
    <property type="entry name" value="ATPase domain of HSP90 chaperone/DNA topoisomerase II/histidine kinase"/>
    <property type="match status" value="1"/>
</dbReference>
<dbReference type="OrthoDB" id="9813151at2"/>
<evidence type="ECO:0000313" key="17">
    <source>
        <dbReference type="EMBL" id="TDP58093.1"/>
    </source>
</evidence>
<dbReference type="InterPro" id="IPR003594">
    <property type="entry name" value="HATPase_dom"/>
</dbReference>
<dbReference type="InterPro" id="IPR003661">
    <property type="entry name" value="HisK_dim/P_dom"/>
</dbReference>
<evidence type="ECO:0000259" key="16">
    <source>
        <dbReference type="PROSITE" id="PS50885"/>
    </source>
</evidence>
<feature type="domain" description="Histidine kinase" evidence="15">
    <location>
        <begin position="321"/>
        <end position="536"/>
    </location>
</feature>
<comment type="caution">
    <text evidence="17">The sequence shown here is derived from an EMBL/GenBank/DDBJ whole genome shotgun (WGS) entry which is preliminary data.</text>
</comment>
<keyword evidence="10" id="KW-0067">ATP-binding</keyword>
<dbReference type="Gene3D" id="1.10.287.130">
    <property type="match status" value="1"/>
</dbReference>
<feature type="transmembrane region" description="Helical" evidence="14">
    <location>
        <begin position="229"/>
        <end position="252"/>
    </location>
</feature>
<dbReference type="PANTHER" id="PTHR45528:SF1">
    <property type="entry name" value="SENSOR HISTIDINE KINASE CPXA"/>
    <property type="match status" value="1"/>
</dbReference>
<sequence>MIKNKNKNKRIKGKFSNIIIRNYVVFSVLLVILLFFVLYVTVINLDKFDKNNKLNDLSKVYKETTVSNYGDIDVDPYVGKDGYIDVIDSNLRTVYTSRTGQKSIKYTGALLKIIPYYNTEKYFDSDIIKKGRNKGCVIIYSTTVGMKDTGVDSNTDVVDPDYDNAIVISTVFSDKERYTDTEYAYISKGELNGYKLNKIRFTDTSGNKYTIVSHTKKGVRGGLGKKERIFLAVGIGFACMYILMLILFSLWISRSVRKPLRILEQGMNEVSCGETGKQVQYAGPKEFVDICDNFNAMSTALYKLEKRNQHLQNENQRIISDISHDLKTPITVIQGYTKAISDGMVPPEEKDKYLSIISDKAESLAEQINEIHDYTKLDHPDYSYDMKPVDICEYTREFFARAFDELEIAGYFVDVDIPEMSIMVNLDIGKFNRVYSNLVNNFMKYNKPGKTVYCRIEYDDISVTIKIGDDGIGISKKIKGDIFDPFVMGEKSRSSGGSGLGLAMVNKIVKRHQGTVEVMDKPDKGMKTEFSIRLLRM</sequence>
<keyword evidence="5" id="KW-0597">Phosphoprotein</keyword>
<keyword evidence="13 14" id="KW-0472">Membrane</keyword>
<dbReference type="InterPro" id="IPR036890">
    <property type="entry name" value="HATPase_C_sf"/>
</dbReference>
<dbReference type="GO" id="GO:0005886">
    <property type="term" value="C:plasma membrane"/>
    <property type="evidence" value="ECO:0007669"/>
    <property type="project" value="UniProtKB-SubCell"/>
</dbReference>
<dbReference type="GO" id="GO:0000155">
    <property type="term" value="F:phosphorelay sensor kinase activity"/>
    <property type="evidence" value="ECO:0007669"/>
    <property type="project" value="InterPro"/>
</dbReference>
<evidence type="ECO:0000256" key="12">
    <source>
        <dbReference type="ARBA" id="ARBA00023012"/>
    </source>
</evidence>
<evidence type="ECO:0000256" key="9">
    <source>
        <dbReference type="ARBA" id="ARBA00022777"/>
    </source>
</evidence>
<keyword evidence="6" id="KW-0808">Transferase</keyword>
<dbReference type="SMART" id="SM00387">
    <property type="entry name" value="HATPase_c"/>
    <property type="match status" value="1"/>
</dbReference>
<dbReference type="InterPro" id="IPR004358">
    <property type="entry name" value="Sig_transdc_His_kin-like_C"/>
</dbReference>
<dbReference type="EC" id="2.7.13.3" evidence="3"/>
<dbReference type="SUPFAM" id="SSF47384">
    <property type="entry name" value="Homodimeric domain of signal transducing histidine kinase"/>
    <property type="match status" value="1"/>
</dbReference>
<dbReference type="Proteomes" id="UP000295500">
    <property type="component" value="Unassembled WGS sequence"/>
</dbReference>
<evidence type="ECO:0000256" key="13">
    <source>
        <dbReference type="ARBA" id="ARBA00023136"/>
    </source>
</evidence>
<reference evidence="17 18" key="1">
    <citation type="submission" date="2019-03" db="EMBL/GenBank/DDBJ databases">
        <title>Genomic Encyclopedia of Type Strains, Phase IV (KMG-IV): sequencing the most valuable type-strain genomes for metagenomic binning, comparative biology and taxonomic classification.</title>
        <authorList>
            <person name="Goeker M."/>
        </authorList>
    </citation>
    <scope>NUCLEOTIDE SEQUENCE [LARGE SCALE GENOMIC DNA]</scope>
    <source>
        <strain evidence="17 18">DSM 28287</strain>
    </source>
</reference>
<name>A0A4R6Q8S7_9FIRM</name>
<evidence type="ECO:0000256" key="3">
    <source>
        <dbReference type="ARBA" id="ARBA00012438"/>
    </source>
</evidence>
<keyword evidence="7 14" id="KW-0812">Transmembrane</keyword>
<keyword evidence="18" id="KW-1185">Reference proteome</keyword>
<evidence type="ECO:0000313" key="18">
    <source>
        <dbReference type="Proteomes" id="UP000295500"/>
    </source>
</evidence>
<protein>
    <recommendedName>
        <fullName evidence="3">histidine kinase</fullName>
        <ecNumber evidence="3">2.7.13.3</ecNumber>
    </recommendedName>
</protein>
<gene>
    <name evidence="17" type="ORF">EV211_10838</name>
</gene>
<dbReference type="RefSeq" id="WP_133528022.1">
    <property type="nucleotide sequence ID" value="NZ_SNXO01000008.1"/>
</dbReference>
<dbReference type="PRINTS" id="PR00344">
    <property type="entry name" value="BCTRLSENSOR"/>
</dbReference>
<feature type="domain" description="HAMP" evidence="16">
    <location>
        <begin position="254"/>
        <end position="306"/>
    </location>
</feature>
<dbReference type="InterPro" id="IPR003660">
    <property type="entry name" value="HAMP_dom"/>
</dbReference>
<proteinExistence type="predicted"/>
<dbReference type="InterPro" id="IPR036097">
    <property type="entry name" value="HisK_dim/P_sf"/>
</dbReference>
<keyword evidence="4" id="KW-1003">Cell membrane</keyword>
<evidence type="ECO:0000256" key="7">
    <source>
        <dbReference type="ARBA" id="ARBA00022692"/>
    </source>
</evidence>
<dbReference type="InterPro" id="IPR050398">
    <property type="entry name" value="HssS/ArlS-like"/>
</dbReference>
<keyword evidence="11 14" id="KW-1133">Transmembrane helix</keyword>
<evidence type="ECO:0000256" key="4">
    <source>
        <dbReference type="ARBA" id="ARBA00022475"/>
    </source>
</evidence>
<evidence type="ECO:0000256" key="5">
    <source>
        <dbReference type="ARBA" id="ARBA00022553"/>
    </source>
</evidence>
<keyword evidence="12" id="KW-0902">Two-component regulatory system</keyword>
<evidence type="ECO:0000256" key="11">
    <source>
        <dbReference type="ARBA" id="ARBA00022989"/>
    </source>
</evidence>
<accession>A0A4R6Q8S7</accession>
<dbReference type="InterPro" id="IPR005467">
    <property type="entry name" value="His_kinase_dom"/>
</dbReference>
<dbReference type="PROSITE" id="PS50109">
    <property type="entry name" value="HIS_KIN"/>
    <property type="match status" value="1"/>
</dbReference>
<dbReference type="PANTHER" id="PTHR45528">
    <property type="entry name" value="SENSOR HISTIDINE KINASE CPXA"/>
    <property type="match status" value="1"/>
</dbReference>
<dbReference type="CDD" id="cd00082">
    <property type="entry name" value="HisKA"/>
    <property type="match status" value="1"/>
</dbReference>
<comment type="catalytic activity">
    <reaction evidence="1">
        <text>ATP + protein L-histidine = ADP + protein N-phospho-L-histidine.</text>
        <dbReference type="EC" id="2.7.13.3"/>
    </reaction>
</comment>
<keyword evidence="9 17" id="KW-0418">Kinase</keyword>
<feature type="transmembrane region" description="Helical" evidence="14">
    <location>
        <begin position="20"/>
        <end position="42"/>
    </location>
</feature>
<dbReference type="AlphaFoldDB" id="A0A4R6Q8S7"/>
<keyword evidence="8" id="KW-0547">Nucleotide-binding</keyword>
<dbReference type="Pfam" id="PF02518">
    <property type="entry name" value="HATPase_c"/>
    <property type="match status" value="1"/>
</dbReference>
<dbReference type="PROSITE" id="PS50885">
    <property type="entry name" value="HAMP"/>
    <property type="match status" value="1"/>
</dbReference>
<evidence type="ECO:0000256" key="1">
    <source>
        <dbReference type="ARBA" id="ARBA00000085"/>
    </source>
</evidence>
<dbReference type="Gene3D" id="3.30.565.10">
    <property type="entry name" value="Histidine kinase-like ATPase, C-terminal domain"/>
    <property type="match status" value="1"/>
</dbReference>
<evidence type="ECO:0000256" key="14">
    <source>
        <dbReference type="SAM" id="Phobius"/>
    </source>
</evidence>
<dbReference type="Pfam" id="PF00512">
    <property type="entry name" value="HisKA"/>
    <property type="match status" value="1"/>
</dbReference>
<dbReference type="EMBL" id="SNXO01000008">
    <property type="protein sequence ID" value="TDP58093.1"/>
    <property type="molecule type" value="Genomic_DNA"/>
</dbReference>
<evidence type="ECO:0000259" key="15">
    <source>
        <dbReference type="PROSITE" id="PS50109"/>
    </source>
</evidence>
<evidence type="ECO:0000256" key="8">
    <source>
        <dbReference type="ARBA" id="ARBA00022741"/>
    </source>
</evidence>
<dbReference type="CDD" id="cd00075">
    <property type="entry name" value="HATPase"/>
    <property type="match status" value="1"/>
</dbReference>
<organism evidence="17 18">
    <name type="scientific">Aminicella lysinilytica</name>
    <dbReference type="NCBI Taxonomy" id="433323"/>
    <lineage>
        <taxon>Bacteria</taxon>
        <taxon>Bacillati</taxon>
        <taxon>Bacillota</taxon>
        <taxon>Clostridia</taxon>
        <taxon>Peptostreptococcales</taxon>
        <taxon>Anaerovoracaceae</taxon>
        <taxon>Aminicella</taxon>
    </lineage>
</organism>
<dbReference type="GO" id="GO:0005524">
    <property type="term" value="F:ATP binding"/>
    <property type="evidence" value="ECO:0007669"/>
    <property type="project" value="UniProtKB-KW"/>
</dbReference>
<evidence type="ECO:0000256" key="10">
    <source>
        <dbReference type="ARBA" id="ARBA00022840"/>
    </source>
</evidence>
<dbReference type="SMART" id="SM00388">
    <property type="entry name" value="HisKA"/>
    <property type="match status" value="1"/>
</dbReference>